<dbReference type="PANTHER" id="PTHR13806">
    <property type="entry name" value="FLOTILLIN-RELATED"/>
    <property type="match status" value="1"/>
</dbReference>
<evidence type="ECO:0000313" key="7">
    <source>
        <dbReference type="EMBL" id="KXS15523.1"/>
    </source>
</evidence>
<name>A0A139AGI3_GONPJ</name>
<evidence type="ECO:0000256" key="1">
    <source>
        <dbReference type="ARBA" id="ARBA00004236"/>
    </source>
</evidence>
<dbReference type="PANTHER" id="PTHR13806:SF31">
    <property type="entry name" value="FLOTILLIN-LIKE PROTEIN 1-RELATED"/>
    <property type="match status" value="1"/>
</dbReference>
<feature type="domain" description="Band 7" evidence="6">
    <location>
        <begin position="5"/>
        <end position="176"/>
    </location>
</feature>
<dbReference type="OMA" id="YLMINGD"/>
<dbReference type="STRING" id="1344416.A0A139AGI3"/>
<dbReference type="InterPro" id="IPR036013">
    <property type="entry name" value="Band_7/SPFH_dom_sf"/>
</dbReference>
<dbReference type="SUPFAM" id="SSF117892">
    <property type="entry name" value="Band 7/SPFH domain"/>
    <property type="match status" value="1"/>
</dbReference>
<evidence type="ECO:0000256" key="5">
    <source>
        <dbReference type="RuleBase" id="RU366054"/>
    </source>
</evidence>
<keyword evidence="4" id="KW-0472">Membrane</keyword>
<gene>
    <name evidence="7" type="ORF">M427DRAFT_98680</name>
</gene>
<proteinExistence type="inferred from homology"/>
<evidence type="ECO:0000259" key="6">
    <source>
        <dbReference type="Pfam" id="PF01145"/>
    </source>
</evidence>
<evidence type="ECO:0000313" key="8">
    <source>
        <dbReference type="Proteomes" id="UP000070544"/>
    </source>
</evidence>
<evidence type="ECO:0000256" key="4">
    <source>
        <dbReference type="ARBA" id="ARBA00023136"/>
    </source>
</evidence>
<dbReference type="EMBL" id="KQ965761">
    <property type="protein sequence ID" value="KXS15523.1"/>
    <property type="molecule type" value="Genomic_DNA"/>
</dbReference>
<comment type="subcellular location">
    <subcellularLocation>
        <location evidence="1">Cell membrane</location>
    </subcellularLocation>
</comment>
<keyword evidence="3" id="KW-1003">Cell membrane</keyword>
<organism evidence="7 8">
    <name type="scientific">Gonapodya prolifera (strain JEL478)</name>
    <name type="common">Monoblepharis prolifera</name>
    <dbReference type="NCBI Taxonomy" id="1344416"/>
    <lineage>
        <taxon>Eukaryota</taxon>
        <taxon>Fungi</taxon>
        <taxon>Fungi incertae sedis</taxon>
        <taxon>Chytridiomycota</taxon>
        <taxon>Chytridiomycota incertae sedis</taxon>
        <taxon>Monoblepharidomycetes</taxon>
        <taxon>Monoblepharidales</taxon>
        <taxon>Gonapodyaceae</taxon>
        <taxon>Gonapodya</taxon>
    </lineage>
</organism>
<dbReference type="AlphaFoldDB" id="A0A139AGI3"/>
<dbReference type="CDD" id="cd03399">
    <property type="entry name" value="SPFH_flotillin"/>
    <property type="match status" value="1"/>
</dbReference>
<evidence type="ECO:0000256" key="3">
    <source>
        <dbReference type="ARBA" id="ARBA00022475"/>
    </source>
</evidence>
<accession>A0A139AGI3</accession>
<feature type="non-terminal residue" evidence="7">
    <location>
        <position position="1"/>
    </location>
</feature>
<dbReference type="GO" id="GO:0005886">
    <property type="term" value="C:plasma membrane"/>
    <property type="evidence" value="ECO:0007669"/>
    <property type="project" value="UniProtKB-SubCell"/>
</dbReference>
<dbReference type="Gene3D" id="3.30.479.30">
    <property type="entry name" value="Band 7 domain"/>
    <property type="match status" value="1"/>
</dbReference>
<dbReference type="Proteomes" id="UP000070544">
    <property type="component" value="Unassembled WGS sequence"/>
</dbReference>
<keyword evidence="8" id="KW-1185">Reference proteome</keyword>
<reference evidence="7 8" key="1">
    <citation type="journal article" date="2015" name="Genome Biol. Evol.">
        <title>Phylogenomic analyses indicate that early fungi evolved digesting cell walls of algal ancestors of land plants.</title>
        <authorList>
            <person name="Chang Y."/>
            <person name="Wang S."/>
            <person name="Sekimoto S."/>
            <person name="Aerts A.L."/>
            <person name="Choi C."/>
            <person name="Clum A."/>
            <person name="LaButti K.M."/>
            <person name="Lindquist E.A."/>
            <person name="Yee Ngan C."/>
            <person name="Ohm R.A."/>
            <person name="Salamov A.A."/>
            <person name="Grigoriev I.V."/>
            <person name="Spatafora J.W."/>
            <person name="Berbee M.L."/>
        </authorList>
    </citation>
    <scope>NUCLEOTIDE SEQUENCE [LARGE SCALE GENOMIC DNA]</scope>
    <source>
        <strain evidence="7 8">JEL478</strain>
    </source>
</reference>
<sequence>SQYIVKTGFGIDDMEINKKCWVFPGQKYSLLEVTPMNFPLNLHVMSAEKLEFQLPAVFTIGPRADQIDIPSLKKYARLLATKNEEHVSEIVKGVIEGETRVIAASMTLEEIFKDRRIFKDNVIKHVQAELDHFGLIIYNANVKQLQDTPGSEYFSYLRLKTHEGAVNQAKVDVAEAKYRGDVGEKERQGLTRQNVARVETETVVYENDRKEKVAFAAAHLATKQAEFDRQVHIAQIEADQAAAARKVELQRVVEQRRGETETERLRAEVLAKATVEYESNVKTAGALMFDLGFCDAHLYAQSKQADAVTALFRAQSDGISLLTSAFGGDTSAVLRYLMLERGLFTELAKANAEAIRGLEPKITVWNTGADAGTGASSKEGPANAIRDVYRMLPPLLTTVQDQTGVTPPAWLAGLPSGHGAAGAAGAAGVQGKH</sequence>
<protein>
    <recommendedName>
        <fullName evidence="6">Band 7 domain-containing protein</fullName>
    </recommendedName>
</protein>
<evidence type="ECO:0000256" key="2">
    <source>
        <dbReference type="ARBA" id="ARBA00007161"/>
    </source>
</evidence>
<dbReference type="OrthoDB" id="6080404at2759"/>
<comment type="similarity">
    <text evidence="2 5">Belongs to the band 7/mec-2 family. Flotillin subfamily.</text>
</comment>
<dbReference type="InterPro" id="IPR001107">
    <property type="entry name" value="Band_7"/>
</dbReference>
<dbReference type="InterPro" id="IPR027705">
    <property type="entry name" value="Flotillin_fam"/>
</dbReference>
<dbReference type="Pfam" id="PF01145">
    <property type="entry name" value="Band_7"/>
    <property type="match status" value="1"/>
</dbReference>